<dbReference type="Proteomes" id="UP001162501">
    <property type="component" value="Chromosome 33"/>
</dbReference>
<organism evidence="1 2">
    <name type="scientific">Rangifer tarandus platyrhynchus</name>
    <name type="common">Svalbard reindeer</name>
    <dbReference type="NCBI Taxonomy" id="3082113"/>
    <lineage>
        <taxon>Eukaryota</taxon>
        <taxon>Metazoa</taxon>
        <taxon>Chordata</taxon>
        <taxon>Craniata</taxon>
        <taxon>Vertebrata</taxon>
        <taxon>Euteleostomi</taxon>
        <taxon>Mammalia</taxon>
        <taxon>Eutheria</taxon>
        <taxon>Laurasiatheria</taxon>
        <taxon>Artiodactyla</taxon>
        <taxon>Ruminantia</taxon>
        <taxon>Pecora</taxon>
        <taxon>Cervidae</taxon>
        <taxon>Odocoileinae</taxon>
        <taxon>Rangifer</taxon>
    </lineage>
</organism>
<sequence>MGWARGCESSAPNYNSQEAPGAHSPRDVTAAEGAGGEARPAPSTVGLFRSDPGPGSGPAPPPLRWIVGARVEGGGGVGASIYHMGEIRAEPSDPAEGGTRTGTPEPLLPRSRPSVHNSLCYTPAGRLGSEGAGLGVSPAP</sequence>
<reference evidence="1" key="2">
    <citation type="submission" date="2025-03" db="EMBL/GenBank/DDBJ databases">
        <authorList>
            <consortium name="ELIXIR-Norway"/>
            <consortium name="Elixir Norway"/>
        </authorList>
    </citation>
    <scope>NUCLEOTIDE SEQUENCE</scope>
</reference>
<dbReference type="EMBL" id="OX596117">
    <property type="protein sequence ID" value="CAN0490044.1"/>
    <property type="molecule type" value="Genomic_DNA"/>
</dbReference>
<name>A0AC59ZQV9_RANTA</name>
<protein>
    <submittedName>
        <fullName evidence="1">Uncharacterized protein</fullName>
    </submittedName>
</protein>
<accession>A0AC59ZQV9</accession>
<evidence type="ECO:0000313" key="2">
    <source>
        <dbReference type="Proteomes" id="UP001162501"/>
    </source>
</evidence>
<gene>
    <name evidence="1" type="ORF">MRATA1EN22A_LOCUS21565</name>
</gene>
<reference evidence="1" key="1">
    <citation type="submission" date="2023-05" db="EMBL/GenBank/DDBJ databases">
        <authorList>
            <consortium name="ELIXIR-Norway"/>
        </authorList>
    </citation>
    <scope>NUCLEOTIDE SEQUENCE</scope>
</reference>
<evidence type="ECO:0000313" key="1">
    <source>
        <dbReference type="EMBL" id="CAN0490044.1"/>
    </source>
</evidence>
<proteinExistence type="predicted"/>